<dbReference type="Gene3D" id="1.10.10.60">
    <property type="entry name" value="Homeodomain-like"/>
    <property type="match status" value="1"/>
</dbReference>
<dbReference type="PANTHER" id="PTHR46774">
    <property type="entry name" value="CHROMATIN MODIFICATION-RELATED PROTEIN EAF1 A-RELATED"/>
    <property type="match status" value="1"/>
</dbReference>
<organism evidence="3 4">
    <name type="scientific">Trema orientale</name>
    <name type="common">Charcoal tree</name>
    <name type="synonym">Celtis orientalis</name>
    <dbReference type="NCBI Taxonomy" id="63057"/>
    <lineage>
        <taxon>Eukaryota</taxon>
        <taxon>Viridiplantae</taxon>
        <taxon>Streptophyta</taxon>
        <taxon>Embryophyta</taxon>
        <taxon>Tracheophyta</taxon>
        <taxon>Spermatophyta</taxon>
        <taxon>Magnoliopsida</taxon>
        <taxon>eudicotyledons</taxon>
        <taxon>Gunneridae</taxon>
        <taxon>Pentapetalae</taxon>
        <taxon>rosids</taxon>
        <taxon>fabids</taxon>
        <taxon>Rosales</taxon>
        <taxon>Cannabaceae</taxon>
        <taxon>Trema</taxon>
    </lineage>
</organism>
<feature type="region of interest" description="Disordered" evidence="1">
    <location>
        <begin position="101"/>
        <end position="122"/>
    </location>
</feature>
<dbReference type="SMART" id="SM00717">
    <property type="entry name" value="SANT"/>
    <property type="match status" value="1"/>
</dbReference>
<dbReference type="InParanoid" id="A0A2P5FJ46"/>
<dbReference type="InterPro" id="IPR044798">
    <property type="entry name" value="EAF1A/B"/>
</dbReference>
<dbReference type="Pfam" id="PF13921">
    <property type="entry name" value="Myb_DNA-bind_6"/>
    <property type="match status" value="1"/>
</dbReference>
<keyword evidence="4" id="KW-1185">Reference proteome</keyword>
<dbReference type="Proteomes" id="UP000237000">
    <property type="component" value="Unassembled WGS sequence"/>
</dbReference>
<dbReference type="EMBL" id="JXTC01000029">
    <property type="protein sequence ID" value="PON97818.1"/>
    <property type="molecule type" value="Genomic_DNA"/>
</dbReference>
<reference evidence="4" key="1">
    <citation type="submission" date="2016-06" db="EMBL/GenBank/DDBJ databases">
        <title>Parallel loss of symbiosis genes in relatives of nitrogen-fixing non-legume Parasponia.</title>
        <authorList>
            <person name="Van Velzen R."/>
            <person name="Holmer R."/>
            <person name="Bu F."/>
            <person name="Rutten L."/>
            <person name="Van Zeijl A."/>
            <person name="Liu W."/>
            <person name="Santuari L."/>
            <person name="Cao Q."/>
            <person name="Sharma T."/>
            <person name="Shen D."/>
            <person name="Roswanjaya Y."/>
            <person name="Wardhani T."/>
            <person name="Kalhor M.S."/>
            <person name="Jansen J."/>
            <person name="Van den Hoogen J."/>
            <person name="Gungor B."/>
            <person name="Hartog M."/>
            <person name="Hontelez J."/>
            <person name="Verver J."/>
            <person name="Yang W.-C."/>
            <person name="Schijlen E."/>
            <person name="Repin R."/>
            <person name="Schilthuizen M."/>
            <person name="Schranz E."/>
            <person name="Heidstra R."/>
            <person name="Miyata K."/>
            <person name="Fedorova E."/>
            <person name="Kohlen W."/>
            <person name="Bisseling T."/>
            <person name="Smit S."/>
            <person name="Geurts R."/>
        </authorList>
    </citation>
    <scope>NUCLEOTIDE SEQUENCE [LARGE SCALE GENOMIC DNA]</scope>
    <source>
        <strain evidence="4">cv. RG33-2</strain>
    </source>
</reference>
<accession>A0A2P5FJ46</accession>
<dbReference type="GO" id="GO:0035267">
    <property type="term" value="C:NuA4 histone acetyltransferase complex"/>
    <property type="evidence" value="ECO:0007669"/>
    <property type="project" value="InterPro"/>
</dbReference>
<evidence type="ECO:0000259" key="2">
    <source>
        <dbReference type="PROSITE" id="PS50090"/>
    </source>
</evidence>
<dbReference type="OrthoDB" id="1745724at2759"/>
<name>A0A2P5FJ46_TREOI</name>
<evidence type="ECO:0000313" key="4">
    <source>
        <dbReference type="Proteomes" id="UP000237000"/>
    </source>
</evidence>
<proteinExistence type="predicted"/>
<dbReference type="SUPFAM" id="SSF46689">
    <property type="entry name" value="Homeodomain-like"/>
    <property type="match status" value="1"/>
</dbReference>
<dbReference type="InterPro" id="IPR001005">
    <property type="entry name" value="SANT/Myb"/>
</dbReference>
<dbReference type="AlphaFoldDB" id="A0A2P5FJ46"/>
<evidence type="ECO:0000313" key="3">
    <source>
        <dbReference type="EMBL" id="PON97818.1"/>
    </source>
</evidence>
<evidence type="ECO:0000256" key="1">
    <source>
        <dbReference type="SAM" id="MobiDB-lite"/>
    </source>
</evidence>
<protein>
    <submittedName>
        <fullName evidence="3">Octamer-binding transcription factor</fullName>
    </submittedName>
</protein>
<comment type="caution">
    <text evidence="3">The sequence shown here is derived from an EMBL/GenBank/DDBJ whole genome shotgun (WGS) entry which is preliminary data.</text>
</comment>
<dbReference type="STRING" id="63057.A0A2P5FJ46"/>
<dbReference type="InterPro" id="IPR009057">
    <property type="entry name" value="Homeodomain-like_sf"/>
</dbReference>
<dbReference type="CDD" id="cd00167">
    <property type="entry name" value="SANT"/>
    <property type="match status" value="1"/>
</dbReference>
<feature type="domain" description="Myb-like" evidence="2">
    <location>
        <begin position="39"/>
        <end position="97"/>
    </location>
</feature>
<dbReference type="PROSITE" id="PS50090">
    <property type="entry name" value="MYB_LIKE"/>
    <property type="match status" value="1"/>
</dbReference>
<sequence length="409" mass="44217">MAGSIPSPVASMSNSSKFIKLIGGRDGGRKAKLLKMSAGPPGSGGTWSLFEDQALVVLVHDMGPNWELISDAINSTLHFRCIFRKPNECKEHHKILMEKRSGDGADSAEDSGSSQPYPSTLPGIPKARFETLHYLGHGSARQLFQRLKEPMEDETLKSHFEKIIWIGQKQHYRRTQSENQDLKQIAPVHNSHVIALSQVCPNNLNGGVLTPLDLCDTTSSNRDVLALGCQGPHASGLAISNQGAAASLLPSTWQNLFLQGSSGVVLGTNLSSPSGALNATGWLVICREHRLYLLRSSNECNNIITCCRVEVFSSPACQCLVLFPEVIVEFGMTSPSLLNSGSMLSSSMVGTPSPVNMHSGASSGQGNSMIRPREALQMMRKLIECGVIYTDEAGNSTRPLTDGDADYYF</sequence>
<dbReference type="PANTHER" id="PTHR46774:SF3">
    <property type="entry name" value="CHROMATIN MODIFICATION-RELATED PROTEIN EAF1 A-RELATED"/>
    <property type="match status" value="1"/>
</dbReference>
<gene>
    <name evidence="3" type="ORF">TorRG33x02_064080</name>
</gene>